<keyword evidence="1" id="KW-0472">Membrane</keyword>
<name>A0A1M7AP04_9GAMM</name>
<dbReference type="Proteomes" id="UP000184248">
    <property type="component" value="Unassembled WGS sequence"/>
</dbReference>
<sequence length="104" mass="10691">MMTHHALPASEATRYRAGGLILAGVLTLALGWVIACWEVGGLPLGLLGLASAVAILLFTDEDGDTDTPRPTPPPCCTASRMPACSPWPSCNSPDPSLQAPTGHG</sequence>
<accession>A0A1M7AP04</accession>
<keyword evidence="1" id="KW-0812">Transmembrane</keyword>
<keyword evidence="1" id="KW-1133">Transmembrane helix</keyword>
<gene>
    <name evidence="2" type="ORF">SAMN05192556_11510</name>
</gene>
<evidence type="ECO:0000256" key="1">
    <source>
        <dbReference type="SAM" id="Phobius"/>
    </source>
</evidence>
<feature type="transmembrane region" description="Helical" evidence="1">
    <location>
        <begin position="15"/>
        <end position="35"/>
    </location>
</feature>
<organism evidence="2 3">
    <name type="scientific">Halomonas caseinilytica</name>
    <dbReference type="NCBI Taxonomy" id="438744"/>
    <lineage>
        <taxon>Bacteria</taxon>
        <taxon>Pseudomonadati</taxon>
        <taxon>Pseudomonadota</taxon>
        <taxon>Gammaproteobacteria</taxon>
        <taxon>Oceanospirillales</taxon>
        <taxon>Halomonadaceae</taxon>
        <taxon>Halomonas</taxon>
    </lineage>
</organism>
<evidence type="ECO:0000313" key="3">
    <source>
        <dbReference type="Proteomes" id="UP000184248"/>
    </source>
</evidence>
<dbReference type="EMBL" id="FRAL01000015">
    <property type="protein sequence ID" value="SHL44480.1"/>
    <property type="molecule type" value="Genomic_DNA"/>
</dbReference>
<proteinExistence type="predicted"/>
<evidence type="ECO:0000313" key="2">
    <source>
        <dbReference type="EMBL" id="SHL44480.1"/>
    </source>
</evidence>
<protein>
    <submittedName>
        <fullName evidence="2">Uncharacterized protein</fullName>
    </submittedName>
</protein>
<dbReference type="AlphaFoldDB" id="A0A1M7AP04"/>
<feature type="transmembrane region" description="Helical" evidence="1">
    <location>
        <begin position="41"/>
        <end position="59"/>
    </location>
</feature>
<keyword evidence="3" id="KW-1185">Reference proteome</keyword>
<reference evidence="3" key="1">
    <citation type="submission" date="2016-11" db="EMBL/GenBank/DDBJ databases">
        <authorList>
            <person name="Varghese N."/>
            <person name="Submissions S."/>
        </authorList>
    </citation>
    <scope>NUCLEOTIDE SEQUENCE [LARGE SCALE GENOMIC DNA]</scope>
    <source>
        <strain evidence="3">ALO Sharm</strain>
    </source>
</reference>